<proteinExistence type="predicted"/>
<evidence type="ECO:0000256" key="1">
    <source>
        <dbReference type="SAM" id="Phobius"/>
    </source>
</evidence>
<comment type="caution">
    <text evidence="2">The sequence shown here is derived from an EMBL/GenBank/DDBJ whole genome shotgun (WGS) entry which is preliminary data.</text>
</comment>
<keyword evidence="1" id="KW-0812">Transmembrane</keyword>
<keyword evidence="1" id="KW-0472">Membrane</keyword>
<accession>A0A8J6C6J2</accession>
<organism evidence="2 3">
    <name type="scientific">Diacronema lutheri</name>
    <name type="common">Unicellular marine alga</name>
    <name type="synonym">Monochrysis lutheri</name>
    <dbReference type="NCBI Taxonomy" id="2081491"/>
    <lineage>
        <taxon>Eukaryota</taxon>
        <taxon>Haptista</taxon>
        <taxon>Haptophyta</taxon>
        <taxon>Pavlovophyceae</taxon>
        <taxon>Pavlovales</taxon>
        <taxon>Pavlovaceae</taxon>
        <taxon>Diacronema</taxon>
    </lineage>
</organism>
<feature type="transmembrane region" description="Helical" evidence="1">
    <location>
        <begin position="14"/>
        <end position="32"/>
    </location>
</feature>
<protein>
    <recommendedName>
        <fullName evidence="4">TIR domain-containing protein</fullName>
    </recommendedName>
</protein>
<evidence type="ECO:0008006" key="4">
    <source>
        <dbReference type="Google" id="ProtNLM"/>
    </source>
</evidence>
<dbReference type="InterPro" id="IPR035897">
    <property type="entry name" value="Toll_tir_struct_dom_sf"/>
</dbReference>
<dbReference type="EMBL" id="JAGTXO010000035">
    <property type="protein sequence ID" value="KAG8460161.1"/>
    <property type="molecule type" value="Genomic_DNA"/>
</dbReference>
<keyword evidence="1" id="KW-1133">Transmembrane helix</keyword>
<evidence type="ECO:0000313" key="2">
    <source>
        <dbReference type="EMBL" id="KAG8460161.1"/>
    </source>
</evidence>
<sequence>MRAGTWEDNVSDNILIALTVLLCVIGGLALRADFRTRTQAWLASRGEAVTTAASIAALIGNRPADDVQQIALRRLRCIRLDLISVDELASPQPDPLLFNKSSRCQLGQIDAFISHSWRDDPHEKWAMMQAWRARFKAEHSREPLVWLDKACIEQGDIDANLMCLPVFLAGCSTLLVVYGPTYLSRVWCVTELFTFLQMGASADRIELLLPGPPGPSSPGSAELAVLTAPAASCAAGTPRLPLRSPSPSKSQSVAGEATIASHYSVEGILGKAAARLSMGGNRQSGGFARASTARGSNGSLAVRVSDMTAGSR</sequence>
<gene>
    <name evidence="2" type="ORF">KFE25_014306</name>
</gene>
<dbReference type="Gene3D" id="3.40.50.10140">
    <property type="entry name" value="Toll/interleukin-1 receptor homology (TIR) domain"/>
    <property type="match status" value="1"/>
</dbReference>
<dbReference type="Proteomes" id="UP000751190">
    <property type="component" value="Unassembled WGS sequence"/>
</dbReference>
<evidence type="ECO:0000313" key="3">
    <source>
        <dbReference type="Proteomes" id="UP000751190"/>
    </source>
</evidence>
<reference evidence="2" key="1">
    <citation type="submission" date="2021-05" db="EMBL/GenBank/DDBJ databases">
        <title>The genome of the haptophyte Pavlova lutheri (Diacronema luteri, Pavlovales) - a model for lipid biosynthesis in eukaryotic algae.</title>
        <authorList>
            <person name="Hulatt C.J."/>
            <person name="Posewitz M.C."/>
        </authorList>
    </citation>
    <scope>NUCLEOTIDE SEQUENCE</scope>
    <source>
        <strain evidence="2">NIVA-4/92</strain>
    </source>
</reference>
<name>A0A8J6C6J2_DIALT</name>
<dbReference type="AlphaFoldDB" id="A0A8J6C6J2"/>
<dbReference type="OrthoDB" id="423576at2759"/>
<keyword evidence="3" id="KW-1185">Reference proteome</keyword>